<evidence type="ECO:0000313" key="3">
    <source>
        <dbReference type="EMBL" id="QDG08162.1"/>
    </source>
</evidence>
<keyword evidence="2" id="KW-0732">Signal</keyword>
<evidence type="ECO:0000256" key="1">
    <source>
        <dbReference type="SAM" id="MobiDB-lite"/>
    </source>
</evidence>
<dbReference type="Proteomes" id="UP000317494">
    <property type="component" value="Unassembled WGS sequence"/>
</dbReference>
<dbReference type="AlphaFoldDB" id="A0A507D1H9"/>
<reference evidence="3" key="2">
    <citation type="submission" date="2019-02" db="EMBL/GenBank/DDBJ databases">
        <authorList>
            <person name="van de Vossenberg B.T.L.H."/>
            <person name="Prodhomme C."/>
            <person name="van Arkel G."/>
            <person name="van Gent-Pelzer M."/>
            <person name="Bergervoet M."/>
            <person name="Brankovics B."/>
            <person name="Przetakiewicz J."/>
            <person name="Visser R.G.F."/>
            <person name="Van der Lee T.A.J."/>
            <person name="Vossen J.H."/>
        </authorList>
    </citation>
    <scope>NUCLEOTIDE SEQUENCE</scope>
    <source>
        <strain evidence="3">MB42</strain>
    </source>
</reference>
<feature type="chain" id="PRO_5036131014" evidence="2">
    <location>
        <begin position="31"/>
        <end position="375"/>
    </location>
</feature>
<feature type="compositionally biased region" description="Low complexity" evidence="1">
    <location>
        <begin position="360"/>
        <end position="375"/>
    </location>
</feature>
<evidence type="ECO:0000313" key="5">
    <source>
        <dbReference type="Proteomes" id="UP000317494"/>
    </source>
</evidence>
<keyword evidence="5" id="KW-1185">Reference proteome</keyword>
<sequence>MANPPIIKMGKNVKIVVVAALLIFFTLTQSAPARTTEEEIAACLTGISDLRHHLKIEMARVEENTTSQSSYRGVTRRTLGTERGTLREALESTDHWSIELTYEQLKKLAITDRRWLPVCIAHEYLIVERAQYDMERLKHYMSHVQSAYEDSTKARAARRLSLYNALIKVHESKIADLLLRSGTVGTSELMVASTVYVDRPTLDLLEPHREDDGDAPHPIMFDFFRLADEQPVESRLEDYSNFIVEREEIRETVRGGDTVGTSDPMVTSTYYVDRPTLDLLGRGGIDRTSDLIDRPLFDFLGQSDEQLLRLSLGTYNPKRYEAPTARFKEPSLSLSPTYYHAVEPSTRIHNDRNRGKMPMYDDSTPPSYPPYYAID</sequence>
<dbReference type="VEuPathDB" id="FungiDB:SeMB42_g04087"/>
<evidence type="ECO:0000256" key="2">
    <source>
        <dbReference type="SAM" id="SignalP"/>
    </source>
</evidence>
<protein>
    <submittedName>
        <fullName evidence="3">AvrSen1</fullName>
    </submittedName>
</protein>
<organism evidence="4 5">
    <name type="scientific">Synchytrium endobioticum</name>
    <dbReference type="NCBI Taxonomy" id="286115"/>
    <lineage>
        <taxon>Eukaryota</taxon>
        <taxon>Fungi</taxon>
        <taxon>Fungi incertae sedis</taxon>
        <taxon>Chytridiomycota</taxon>
        <taxon>Chytridiomycota incertae sedis</taxon>
        <taxon>Chytridiomycetes</taxon>
        <taxon>Synchytriales</taxon>
        <taxon>Synchytriaceae</taxon>
        <taxon>Synchytrium</taxon>
    </lineage>
</organism>
<feature type="signal peptide" evidence="2">
    <location>
        <begin position="1"/>
        <end position="30"/>
    </location>
</feature>
<name>A0A507D1H9_9FUNG</name>
<dbReference type="EMBL" id="QEAN01000158">
    <property type="protein sequence ID" value="TPX45205.1"/>
    <property type="molecule type" value="Genomic_DNA"/>
</dbReference>
<evidence type="ECO:0000313" key="4">
    <source>
        <dbReference type="EMBL" id="TPX45205.1"/>
    </source>
</evidence>
<proteinExistence type="predicted"/>
<dbReference type="GO" id="GO:0140418">
    <property type="term" value="P:effector-mediated perturbation of host process by symbiont"/>
    <property type="evidence" value="ECO:0000315"/>
    <property type="project" value="PHI-base"/>
</dbReference>
<reference evidence="4 5" key="1">
    <citation type="journal article" date="2019" name="Sci. Rep.">
        <title>Comparative genomics of chytrid fungi reveal insights into the obligate biotrophic and pathogenic lifestyle of Synchytrium endobioticum.</title>
        <authorList>
            <person name="van de Vossenberg B.T.L.H."/>
            <person name="Warris S."/>
            <person name="Nguyen H.D.T."/>
            <person name="van Gent-Pelzer M.P.E."/>
            <person name="Joly D.L."/>
            <person name="van de Geest H.C."/>
            <person name="Bonants P.J.M."/>
            <person name="Smith D.S."/>
            <person name="Levesque C.A."/>
            <person name="van der Lee T.A.J."/>
        </authorList>
    </citation>
    <scope>NUCLEOTIDE SEQUENCE [LARGE SCALE GENOMIC DNA]</scope>
    <source>
        <strain evidence="4 5">MB42</strain>
    </source>
</reference>
<gene>
    <name evidence="3" type="primary">avrSen1</name>
    <name evidence="4" type="ORF">SeMB42_g04087</name>
</gene>
<accession>A0A507D1H9</accession>
<dbReference type="EMBL" id="MK495435">
    <property type="protein sequence ID" value="QDG08162.1"/>
    <property type="molecule type" value="Genomic_DNA"/>
</dbReference>
<feature type="region of interest" description="Disordered" evidence="1">
    <location>
        <begin position="348"/>
        <end position="375"/>
    </location>
</feature>